<feature type="domain" description="Carrier" evidence="1">
    <location>
        <begin position="3"/>
        <end position="80"/>
    </location>
</feature>
<proteinExistence type="predicted"/>
<dbReference type="AlphaFoldDB" id="A0A5R9EBW1"/>
<dbReference type="RefSeq" id="WP_138055657.1">
    <property type="nucleotide sequence ID" value="NZ_VAWE01000001.1"/>
</dbReference>
<accession>A0A5R9EBW1</accession>
<sequence>MNTPWDSRFEALVMRHVDLGRDGGLRPDDDLLGHGLDSIAIVELVVSLEETYDIEIPDERLTQKSFTTAGTLWSIVSGLVRPKPSRESAA</sequence>
<evidence type="ECO:0000313" key="2">
    <source>
        <dbReference type="EMBL" id="TLQ46339.1"/>
    </source>
</evidence>
<organism evidence="2 3">
    <name type="scientific">Streptomyces marianii</name>
    <dbReference type="NCBI Taxonomy" id="1817406"/>
    <lineage>
        <taxon>Bacteria</taxon>
        <taxon>Bacillati</taxon>
        <taxon>Actinomycetota</taxon>
        <taxon>Actinomycetes</taxon>
        <taxon>Kitasatosporales</taxon>
        <taxon>Streptomycetaceae</taxon>
        <taxon>Streptomyces</taxon>
    </lineage>
</organism>
<dbReference type="PROSITE" id="PS50075">
    <property type="entry name" value="CARRIER"/>
    <property type="match status" value="1"/>
</dbReference>
<evidence type="ECO:0000313" key="3">
    <source>
        <dbReference type="Proteomes" id="UP000305921"/>
    </source>
</evidence>
<dbReference type="Pfam" id="PF00550">
    <property type="entry name" value="PP-binding"/>
    <property type="match status" value="1"/>
</dbReference>
<dbReference type="SUPFAM" id="SSF47336">
    <property type="entry name" value="ACP-like"/>
    <property type="match status" value="1"/>
</dbReference>
<dbReference type="InterPro" id="IPR036736">
    <property type="entry name" value="ACP-like_sf"/>
</dbReference>
<dbReference type="OrthoDB" id="2665189at2"/>
<dbReference type="EMBL" id="VAWE01000001">
    <property type="protein sequence ID" value="TLQ46339.1"/>
    <property type="molecule type" value="Genomic_DNA"/>
</dbReference>
<dbReference type="Proteomes" id="UP000305921">
    <property type="component" value="Unassembled WGS sequence"/>
</dbReference>
<gene>
    <name evidence="2" type="ORF">FEF34_28155</name>
</gene>
<reference evidence="2 3" key="1">
    <citation type="submission" date="2019-05" db="EMBL/GenBank/DDBJ databases">
        <title>Streptomyces marianii sp. nov., a novel marine actinomycete from southern coast of India.</title>
        <authorList>
            <person name="Iniyan A.M."/>
            <person name="Wink J."/>
            <person name="Ramprasad E."/>
            <person name="Ramana C.V."/>
            <person name="Bunk B."/>
            <person name="Sproer C."/>
            <person name="Joseph F.-J.R.S."/>
            <person name="Vincent S.G.P."/>
        </authorList>
    </citation>
    <scope>NUCLEOTIDE SEQUENCE [LARGE SCALE GENOMIC DNA]</scope>
    <source>
        <strain evidence="2 3">ICN19</strain>
    </source>
</reference>
<dbReference type="Gene3D" id="1.10.1200.10">
    <property type="entry name" value="ACP-like"/>
    <property type="match status" value="1"/>
</dbReference>
<dbReference type="InterPro" id="IPR009081">
    <property type="entry name" value="PP-bd_ACP"/>
</dbReference>
<evidence type="ECO:0000259" key="1">
    <source>
        <dbReference type="PROSITE" id="PS50075"/>
    </source>
</evidence>
<keyword evidence="3" id="KW-1185">Reference proteome</keyword>
<name>A0A5R9EBW1_9ACTN</name>
<protein>
    <recommendedName>
        <fullName evidence="1">Carrier domain-containing protein</fullName>
    </recommendedName>
</protein>
<comment type="caution">
    <text evidence="2">The sequence shown here is derived from an EMBL/GenBank/DDBJ whole genome shotgun (WGS) entry which is preliminary data.</text>
</comment>